<proteinExistence type="predicted"/>
<feature type="coiled-coil region" evidence="1">
    <location>
        <begin position="152"/>
        <end position="204"/>
    </location>
</feature>
<dbReference type="OrthoDB" id="3918393at2759"/>
<keyword evidence="4" id="KW-1185">Reference proteome</keyword>
<dbReference type="EMBL" id="VIBQ01000016">
    <property type="protein sequence ID" value="KAB8356607.1"/>
    <property type="molecule type" value="Genomic_DNA"/>
</dbReference>
<sequence>MADIDRLKRELNAEIQHRLDVEKREATNRAMVDALRAENANLQQAKEVDAAVLKRRDRMIEDLRNELEQERRRRERAEESAKTAARERDDEIAGRRKEVQEAREVAKHASGHAEVLEQSHRQLGAEYRQRCETFARDLTALTTERDDEASKVKRLDVVVEQLSQEVERARRLNGRMSETLEEYVDESEKRIDAWRRDASEQRARCCQIEKEAERVVGEARWLINAGKIAGGPGLGSKSAPKG</sequence>
<dbReference type="AlphaFoldDB" id="A0A5N6KXT4"/>
<gene>
    <name evidence="3" type="ORF">FH972_024189</name>
</gene>
<organism evidence="3 4">
    <name type="scientific">Carpinus fangiana</name>
    <dbReference type="NCBI Taxonomy" id="176857"/>
    <lineage>
        <taxon>Eukaryota</taxon>
        <taxon>Viridiplantae</taxon>
        <taxon>Streptophyta</taxon>
        <taxon>Embryophyta</taxon>
        <taxon>Tracheophyta</taxon>
        <taxon>Spermatophyta</taxon>
        <taxon>Magnoliopsida</taxon>
        <taxon>eudicotyledons</taxon>
        <taxon>Gunneridae</taxon>
        <taxon>Pentapetalae</taxon>
        <taxon>rosids</taxon>
        <taxon>fabids</taxon>
        <taxon>Fagales</taxon>
        <taxon>Betulaceae</taxon>
        <taxon>Carpinus</taxon>
    </lineage>
</organism>
<feature type="region of interest" description="Disordered" evidence="2">
    <location>
        <begin position="68"/>
        <end position="93"/>
    </location>
</feature>
<comment type="caution">
    <text evidence="3">The sequence shown here is derived from an EMBL/GenBank/DDBJ whole genome shotgun (WGS) entry which is preliminary data.</text>
</comment>
<evidence type="ECO:0008006" key="5">
    <source>
        <dbReference type="Google" id="ProtNLM"/>
    </source>
</evidence>
<name>A0A5N6KXT4_9ROSI</name>
<evidence type="ECO:0000313" key="3">
    <source>
        <dbReference type="EMBL" id="KAB8356607.1"/>
    </source>
</evidence>
<evidence type="ECO:0000256" key="2">
    <source>
        <dbReference type="SAM" id="MobiDB-lite"/>
    </source>
</evidence>
<evidence type="ECO:0000256" key="1">
    <source>
        <dbReference type="SAM" id="Coils"/>
    </source>
</evidence>
<evidence type="ECO:0000313" key="4">
    <source>
        <dbReference type="Proteomes" id="UP000327013"/>
    </source>
</evidence>
<keyword evidence="1" id="KW-0175">Coiled coil</keyword>
<protein>
    <recommendedName>
        <fullName evidence="5">SWI5-dependent HO expression protein 3</fullName>
    </recommendedName>
</protein>
<reference evidence="3 4" key="1">
    <citation type="submission" date="2019-06" db="EMBL/GenBank/DDBJ databases">
        <title>A chromosomal-level reference genome of Carpinus fangiana (Coryloideae, Betulaceae).</title>
        <authorList>
            <person name="Yang X."/>
            <person name="Wang Z."/>
            <person name="Zhang L."/>
            <person name="Hao G."/>
            <person name="Liu J."/>
            <person name="Yang Y."/>
        </authorList>
    </citation>
    <scope>NUCLEOTIDE SEQUENCE [LARGE SCALE GENOMIC DNA]</scope>
    <source>
        <strain evidence="3">Cfa_2016G</strain>
        <tissue evidence="3">Leaf</tissue>
    </source>
</reference>
<dbReference type="Proteomes" id="UP000327013">
    <property type="component" value="Unassembled WGS sequence"/>
</dbReference>
<accession>A0A5N6KXT4</accession>